<evidence type="ECO:0008006" key="3">
    <source>
        <dbReference type="Google" id="ProtNLM"/>
    </source>
</evidence>
<sequence length="115" mass="12492">MEEEPWSRATLRVWAGEMTVAQIGAALKIGAERSDRLWCVDAGGGDLHLDDLLKRVEALLTEHREALVQVAARCDVDLFVSWSPKPGQDSVCLGPGLIELLGELGAHVVMDTLTD</sequence>
<name>A0ABU4UN84_9PSEU</name>
<comment type="caution">
    <text evidence="1">The sequence shown here is derived from an EMBL/GenBank/DDBJ whole genome shotgun (WGS) entry which is preliminary data.</text>
</comment>
<proteinExistence type="predicted"/>
<keyword evidence="2" id="KW-1185">Reference proteome</keyword>
<dbReference type="RefSeq" id="WP_319972983.1">
    <property type="nucleotide sequence ID" value="NZ_JAXAVU010000001.1"/>
</dbReference>
<gene>
    <name evidence="1" type="ORF">SK854_00775</name>
</gene>
<reference evidence="1 2" key="1">
    <citation type="submission" date="2023-11" db="EMBL/GenBank/DDBJ databases">
        <title>Lentzea sokolovensis, sp. nov., Lentzea kristufkii, sp. nov., and Lentzea miocenensis, sp. nov., rare actinobacteria from Sokolov Coal Basin, Miocene lacustrine sediment, Czech Republic.</title>
        <authorList>
            <person name="Lara A."/>
            <person name="Kotroba L."/>
            <person name="Nouioui I."/>
            <person name="Neumann-Schaal M."/>
            <person name="Mast Y."/>
            <person name="Chronakova A."/>
        </authorList>
    </citation>
    <scope>NUCLEOTIDE SEQUENCE [LARGE SCALE GENOMIC DNA]</scope>
    <source>
        <strain evidence="1 2">BCCO 10_0061</strain>
    </source>
</reference>
<accession>A0ABU4UN84</accession>
<protein>
    <recommendedName>
        <fullName evidence="3">DUF4279 domain-containing protein</fullName>
    </recommendedName>
</protein>
<dbReference type="EMBL" id="JAXAVU010000001">
    <property type="protein sequence ID" value="MDX8140627.1"/>
    <property type="molecule type" value="Genomic_DNA"/>
</dbReference>
<organism evidence="1 2">
    <name type="scientific">Lentzea sokolovensis</name>
    <dbReference type="NCBI Taxonomy" id="3095429"/>
    <lineage>
        <taxon>Bacteria</taxon>
        <taxon>Bacillati</taxon>
        <taxon>Actinomycetota</taxon>
        <taxon>Actinomycetes</taxon>
        <taxon>Pseudonocardiales</taxon>
        <taxon>Pseudonocardiaceae</taxon>
        <taxon>Lentzea</taxon>
    </lineage>
</organism>
<dbReference type="Proteomes" id="UP001285352">
    <property type="component" value="Unassembled WGS sequence"/>
</dbReference>
<evidence type="ECO:0000313" key="1">
    <source>
        <dbReference type="EMBL" id="MDX8140627.1"/>
    </source>
</evidence>
<evidence type="ECO:0000313" key="2">
    <source>
        <dbReference type="Proteomes" id="UP001285352"/>
    </source>
</evidence>